<dbReference type="InterPro" id="IPR002303">
    <property type="entry name" value="Valyl-tRNA_ligase"/>
</dbReference>
<evidence type="ECO:0000256" key="4">
    <source>
        <dbReference type="ARBA" id="ARBA00022598"/>
    </source>
</evidence>
<evidence type="ECO:0000313" key="13">
    <source>
        <dbReference type="EMBL" id="OGZ33063.1"/>
    </source>
</evidence>
<keyword evidence="8 10" id="KW-0030">Aminoacyl-tRNA synthetase</keyword>
<dbReference type="SUPFAM" id="SSF50677">
    <property type="entry name" value="ValRS/IleRS/LeuRS editing domain"/>
    <property type="match status" value="1"/>
</dbReference>
<gene>
    <name evidence="10" type="primary">valS</name>
    <name evidence="13" type="ORF">A2V69_03925</name>
</gene>
<organism evidence="13 14">
    <name type="scientific">Candidatus Portnoybacteria bacterium RBG_13_40_8</name>
    <dbReference type="NCBI Taxonomy" id="1801990"/>
    <lineage>
        <taxon>Bacteria</taxon>
        <taxon>Candidatus Portnoyibacteriota</taxon>
    </lineage>
</organism>
<dbReference type="Proteomes" id="UP000177810">
    <property type="component" value="Unassembled WGS sequence"/>
</dbReference>
<dbReference type="InterPro" id="IPR014729">
    <property type="entry name" value="Rossmann-like_a/b/a_fold"/>
</dbReference>
<dbReference type="STRING" id="1801990.A2V69_03925"/>
<feature type="domain" description="Aminoacyl-tRNA synthetase class Ia" evidence="11">
    <location>
        <begin position="416"/>
        <end position="535"/>
    </location>
</feature>
<evidence type="ECO:0000256" key="3">
    <source>
        <dbReference type="ARBA" id="ARBA00022490"/>
    </source>
</evidence>
<comment type="domain">
    <text evidence="10">ValRS has two distinct active sites: one for aminoacylation and one for editing. The misactivated threonine is translocated from the active site to the editing site.</text>
</comment>
<dbReference type="NCBIfam" id="TIGR00422">
    <property type="entry name" value="valS"/>
    <property type="match status" value="1"/>
</dbReference>
<evidence type="ECO:0000256" key="5">
    <source>
        <dbReference type="ARBA" id="ARBA00022741"/>
    </source>
</evidence>
<dbReference type="EC" id="6.1.1.9" evidence="10"/>
<evidence type="ECO:0000256" key="2">
    <source>
        <dbReference type="ARBA" id="ARBA00011245"/>
    </source>
</evidence>
<comment type="subcellular location">
    <subcellularLocation>
        <location evidence="1 10">Cytoplasm</location>
    </subcellularLocation>
</comment>
<dbReference type="SUPFAM" id="SSF52374">
    <property type="entry name" value="Nucleotidylyl transferase"/>
    <property type="match status" value="1"/>
</dbReference>
<evidence type="ECO:0000256" key="8">
    <source>
        <dbReference type="ARBA" id="ARBA00023146"/>
    </source>
</evidence>
<dbReference type="InterPro" id="IPR002300">
    <property type="entry name" value="aa-tRNA-synth_Ia"/>
</dbReference>
<dbReference type="Pfam" id="PF08264">
    <property type="entry name" value="Anticodon_1"/>
    <property type="match status" value="1"/>
</dbReference>
<dbReference type="PANTHER" id="PTHR11946:SF93">
    <property type="entry name" value="VALINE--TRNA LIGASE, CHLOROPLASTIC_MITOCHONDRIAL 2"/>
    <property type="match status" value="1"/>
</dbReference>
<keyword evidence="7 10" id="KW-0648">Protein biosynthesis</keyword>
<dbReference type="InterPro" id="IPR009080">
    <property type="entry name" value="tRNAsynth_Ia_anticodon-bd"/>
</dbReference>
<evidence type="ECO:0000256" key="10">
    <source>
        <dbReference type="HAMAP-Rule" id="MF_02004"/>
    </source>
</evidence>
<evidence type="ECO:0000256" key="7">
    <source>
        <dbReference type="ARBA" id="ARBA00022917"/>
    </source>
</evidence>
<dbReference type="GO" id="GO:0006438">
    <property type="term" value="P:valyl-tRNA aminoacylation"/>
    <property type="evidence" value="ECO:0007669"/>
    <property type="project" value="UniProtKB-UniRule"/>
</dbReference>
<dbReference type="Gene3D" id="2.170.220.10">
    <property type="match status" value="1"/>
</dbReference>
<dbReference type="GO" id="GO:0005524">
    <property type="term" value="F:ATP binding"/>
    <property type="evidence" value="ECO:0007669"/>
    <property type="project" value="UniProtKB-UniRule"/>
</dbReference>
<accession>A0A1G2F516</accession>
<dbReference type="InterPro" id="IPR001412">
    <property type="entry name" value="aa-tRNA-synth_I_CS"/>
</dbReference>
<dbReference type="CDD" id="cd00817">
    <property type="entry name" value="ValRS_core"/>
    <property type="match status" value="1"/>
</dbReference>
<reference evidence="13 14" key="1">
    <citation type="journal article" date="2016" name="Nat. Commun.">
        <title>Thousands of microbial genomes shed light on interconnected biogeochemical processes in an aquifer system.</title>
        <authorList>
            <person name="Anantharaman K."/>
            <person name="Brown C.T."/>
            <person name="Hug L.A."/>
            <person name="Sharon I."/>
            <person name="Castelle C.J."/>
            <person name="Probst A.J."/>
            <person name="Thomas B.C."/>
            <person name="Singh A."/>
            <person name="Wilkins M.J."/>
            <person name="Karaoz U."/>
            <person name="Brodie E.L."/>
            <person name="Williams K.H."/>
            <person name="Hubbard S.S."/>
            <person name="Banfield J.F."/>
        </authorList>
    </citation>
    <scope>NUCLEOTIDE SEQUENCE [LARGE SCALE GENOMIC DNA]</scope>
</reference>
<dbReference type="InterPro" id="IPR009008">
    <property type="entry name" value="Val/Leu/Ile-tRNA-synth_edit"/>
</dbReference>
<name>A0A1G2F516_9BACT</name>
<dbReference type="AlphaFoldDB" id="A0A1G2F516"/>
<protein>
    <recommendedName>
        <fullName evidence="10">Valine--tRNA ligase</fullName>
        <ecNumber evidence="10">6.1.1.9</ecNumber>
    </recommendedName>
    <alternativeName>
        <fullName evidence="10">Valyl-tRNA synthetase</fullName>
        <shortName evidence="10">ValRS</shortName>
    </alternativeName>
</protein>
<dbReference type="Pfam" id="PF00133">
    <property type="entry name" value="tRNA-synt_1"/>
    <property type="match status" value="2"/>
</dbReference>
<dbReference type="GO" id="GO:0005829">
    <property type="term" value="C:cytosol"/>
    <property type="evidence" value="ECO:0007669"/>
    <property type="project" value="TreeGrafter"/>
</dbReference>
<dbReference type="Gene3D" id="3.40.50.620">
    <property type="entry name" value="HUPs"/>
    <property type="match status" value="2"/>
</dbReference>
<comment type="domain">
    <text evidence="10">The C-terminal coiled-coil domain is crucial for aminoacylation activity.</text>
</comment>
<feature type="domain" description="Methionyl/Valyl/Leucyl/Isoleucyl-tRNA synthetase anticodon-binding" evidence="12">
    <location>
        <begin position="579"/>
        <end position="700"/>
    </location>
</feature>
<feature type="domain" description="Aminoacyl-tRNA synthetase class Ia" evidence="11">
    <location>
        <begin position="16"/>
        <end position="415"/>
    </location>
</feature>
<evidence type="ECO:0000313" key="14">
    <source>
        <dbReference type="Proteomes" id="UP000177810"/>
    </source>
</evidence>
<evidence type="ECO:0000259" key="12">
    <source>
        <dbReference type="Pfam" id="PF08264"/>
    </source>
</evidence>
<dbReference type="HAMAP" id="MF_02004">
    <property type="entry name" value="Val_tRNA_synth_type1"/>
    <property type="match status" value="1"/>
</dbReference>
<feature type="short sequence motif" description="'HIGH' region" evidence="10">
    <location>
        <begin position="45"/>
        <end position="55"/>
    </location>
</feature>
<dbReference type="FunFam" id="3.40.50.620:FF:000032">
    <property type="entry name" value="Valine--tRNA ligase"/>
    <property type="match status" value="1"/>
</dbReference>
<sequence length="715" mass="83505">MMEISKTYEPKQVEEKIYNLWEKGEFFKPLVKKGKKPFVIAIPPPNITGSLHMGHALNNTIQDVMTRYYRMTQKPTLWLPGTDHAGIATQNVVEKELKKEGKTRHDLGREKFIKRVWQWKEKYGNLILDQLKKLGCSCDWSRTRFTLDTDYVKAVETAFLHYYKKGWIYQGPRIVNWCPRCSTAISDIEIKYIPSKTKLWYLKYPLKNNEGFISVATTRPETMLGDTAVAVSPKDERYKNLIGKTAILPLMNREIPIIADRLIDPEFGTGAVKVTPAHAIVDYKMAKTHKLGIINVIGEDGKMTQDAGKYAGLNILDARNKIIEDLKTQNLLEKEEDYEHSLAVCDRCGTPVEPLISKQWFVKMKKLARPAIKVVKENKIKFIPARYKKIYLEWMKNIEDWCISRQLWWGHKIPLEGENDVLDTWFSSALWPFAILGWPKKTKDLKTFYPTTLLSTAQDIIYLWVARMIFSSLELCKKIPFRDVYIHSTVLNIEGKRMSKSLGTGLDPLELIEKYGADATRLGLLYLTSREQQAIRFSEDAIRASKNFANKLWNLNRFIQISNKSQYSSFKTQKLSLADKWIMSRLNELIKDTTDKIESYQMGEASRRLYEFVWHEYADWYIEMSKLQENNLNVYVFEIILKLLHPFMPFITEYIWQLNHEKETPLIISEWPKTDKKLINLKTEEEFEKIKKEITEIRKKGGGNFKNLAEKIFKP</sequence>
<comment type="catalytic activity">
    <reaction evidence="9 10">
        <text>tRNA(Val) + L-valine + ATP = L-valyl-tRNA(Val) + AMP + diphosphate</text>
        <dbReference type="Rhea" id="RHEA:10704"/>
        <dbReference type="Rhea" id="RHEA-COMP:9672"/>
        <dbReference type="Rhea" id="RHEA-COMP:9708"/>
        <dbReference type="ChEBI" id="CHEBI:30616"/>
        <dbReference type="ChEBI" id="CHEBI:33019"/>
        <dbReference type="ChEBI" id="CHEBI:57762"/>
        <dbReference type="ChEBI" id="CHEBI:78442"/>
        <dbReference type="ChEBI" id="CHEBI:78537"/>
        <dbReference type="ChEBI" id="CHEBI:456215"/>
        <dbReference type="EC" id="6.1.1.9"/>
    </reaction>
</comment>
<dbReference type="InterPro" id="IPR033705">
    <property type="entry name" value="Anticodon_Ia_Val"/>
</dbReference>
<comment type="subunit">
    <text evidence="2 10">Monomer.</text>
</comment>
<comment type="caution">
    <text evidence="13">The sequence shown here is derived from an EMBL/GenBank/DDBJ whole genome shotgun (WGS) entry which is preliminary data.</text>
</comment>
<dbReference type="InterPro" id="IPR013155">
    <property type="entry name" value="M/V/L/I-tRNA-synth_anticd-bd"/>
</dbReference>
<evidence type="ECO:0000256" key="9">
    <source>
        <dbReference type="ARBA" id="ARBA00047552"/>
    </source>
</evidence>
<keyword evidence="6 10" id="KW-0067">ATP-binding</keyword>
<dbReference type="PROSITE" id="PS00178">
    <property type="entry name" value="AA_TRNA_LIGASE_I"/>
    <property type="match status" value="1"/>
</dbReference>
<dbReference type="SUPFAM" id="SSF47323">
    <property type="entry name" value="Anticodon-binding domain of a subclass of class I aminoacyl-tRNA synthetases"/>
    <property type="match status" value="1"/>
</dbReference>
<dbReference type="PANTHER" id="PTHR11946">
    <property type="entry name" value="VALYL-TRNA SYNTHETASES"/>
    <property type="match status" value="1"/>
</dbReference>
<dbReference type="CDD" id="cd07962">
    <property type="entry name" value="Anticodon_Ia_Val"/>
    <property type="match status" value="1"/>
</dbReference>
<evidence type="ECO:0000259" key="11">
    <source>
        <dbReference type="Pfam" id="PF00133"/>
    </source>
</evidence>
<comment type="caution">
    <text evidence="10">Lacks conserved residue(s) required for the propagation of feature annotation.</text>
</comment>
<dbReference type="GO" id="GO:0004832">
    <property type="term" value="F:valine-tRNA ligase activity"/>
    <property type="evidence" value="ECO:0007669"/>
    <property type="project" value="UniProtKB-UniRule"/>
</dbReference>
<dbReference type="GO" id="GO:0002161">
    <property type="term" value="F:aminoacyl-tRNA deacylase activity"/>
    <property type="evidence" value="ECO:0007669"/>
    <property type="project" value="InterPro"/>
</dbReference>
<comment type="similarity">
    <text evidence="10">Belongs to the class-I aminoacyl-tRNA synthetase family. ValS type 1 subfamily.</text>
</comment>
<comment type="function">
    <text evidence="10">Catalyzes the attachment of valine to tRNA(Val). As ValRS can inadvertently accommodate and process structurally similar amino acids such as threonine, to avoid such errors, it has a 'posttransfer' editing activity that hydrolyzes mischarged Thr-tRNA(Val) in a tRNA-dependent manner.</text>
</comment>
<dbReference type="Gene3D" id="3.90.740.10">
    <property type="entry name" value="Valyl/Leucyl/Isoleucyl-tRNA synthetase, editing domain"/>
    <property type="match status" value="1"/>
</dbReference>
<feature type="binding site" evidence="10">
    <location>
        <position position="500"/>
    </location>
    <ligand>
        <name>ATP</name>
        <dbReference type="ChEBI" id="CHEBI:30616"/>
    </ligand>
</feature>
<proteinExistence type="inferred from homology"/>
<dbReference type="Gene3D" id="1.10.730.10">
    <property type="entry name" value="Isoleucyl-tRNA Synthetase, Domain 1"/>
    <property type="match status" value="1"/>
</dbReference>
<keyword evidence="10" id="KW-0175">Coiled coil</keyword>
<evidence type="ECO:0000256" key="1">
    <source>
        <dbReference type="ARBA" id="ARBA00004496"/>
    </source>
</evidence>
<dbReference type="EMBL" id="MHMT01000006">
    <property type="protein sequence ID" value="OGZ33063.1"/>
    <property type="molecule type" value="Genomic_DNA"/>
</dbReference>
<dbReference type="PRINTS" id="PR00986">
    <property type="entry name" value="TRNASYNTHVAL"/>
</dbReference>
<keyword evidence="4 10" id="KW-0436">Ligase</keyword>
<evidence type="ECO:0000256" key="6">
    <source>
        <dbReference type="ARBA" id="ARBA00022840"/>
    </source>
</evidence>
<keyword evidence="3 10" id="KW-0963">Cytoplasm</keyword>
<keyword evidence="5 10" id="KW-0547">Nucleotide-binding</keyword>